<name>A0ABV2D4B0_9SPHN</name>
<evidence type="ECO:0000313" key="3">
    <source>
        <dbReference type="EMBL" id="MET1756713.1"/>
    </source>
</evidence>
<feature type="domain" description="AMP-binding enzyme C-terminal" evidence="2">
    <location>
        <begin position="473"/>
        <end position="550"/>
    </location>
</feature>
<dbReference type="EMBL" id="JBEWLY010000023">
    <property type="protein sequence ID" value="MET1756713.1"/>
    <property type="molecule type" value="Genomic_DNA"/>
</dbReference>
<dbReference type="Proteomes" id="UP001548713">
    <property type="component" value="Unassembled WGS sequence"/>
</dbReference>
<dbReference type="InterPro" id="IPR020845">
    <property type="entry name" value="AMP-binding_CS"/>
</dbReference>
<dbReference type="RefSeq" id="WP_353985202.1">
    <property type="nucleotide sequence ID" value="NZ_JBEWLY010000023.1"/>
</dbReference>
<accession>A0ABV2D4B0</accession>
<comment type="caution">
    <text evidence="3">The sequence shown here is derived from an EMBL/GenBank/DDBJ whole genome shotgun (WGS) entry which is preliminary data.</text>
</comment>
<evidence type="ECO:0000259" key="2">
    <source>
        <dbReference type="Pfam" id="PF13193"/>
    </source>
</evidence>
<dbReference type="Pfam" id="PF13193">
    <property type="entry name" value="AMP-binding_C"/>
    <property type="match status" value="1"/>
</dbReference>
<dbReference type="PROSITE" id="PS00455">
    <property type="entry name" value="AMP_BINDING"/>
    <property type="match status" value="1"/>
</dbReference>
<evidence type="ECO:0000313" key="4">
    <source>
        <dbReference type="Proteomes" id="UP001548713"/>
    </source>
</evidence>
<organism evidence="3 4">
    <name type="scientific">Novosphingobium kalidii</name>
    <dbReference type="NCBI Taxonomy" id="3230299"/>
    <lineage>
        <taxon>Bacteria</taxon>
        <taxon>Pseudomonadati</taxon>
        <taxon>Pseudomonadota</taxon>
        <taxon>Alphaproteobacteria</taxon>
        <taxon>Sphingomonadales</taxon>
        <taxon>Sphingomonadaceae</taxon>
        <taxon>Novosphingobium</taxon>
    </lineage>
</organism>
<dbReference type="Gene3D" id="3.30.300.30">
    <property type="match status" value="1"/>
</dbReference>
<dbReference type="PANTHER" id="PTHR24096">
    <property type="entry name" value="LONG-CHAIN-FATTY-ACID--COA LIGASE"/>
    <property type="match status" value="1"/>
</dbReference>
<proteinExistence type="predicted"/>
<dbReference type="InterPro" id="IPR042099">
    <property type="entry name" value="ANL_N_sf"/>
</dbReference>
<dbReference type="Pfam" id="PF00501">
    <property type="entry name" value="AMP-binding"/>
    <property type="match status" value="1"/>
</dbReference>
<dbReference type="InterPro" id="IPR025110">
    <property type="entry name" value="AMP-bd_C"/>
</dbReference>
<sequence>MTQLAEIVDGMSEVRGIPLAEEEGIGALTLGGWVREIAERYGPREAAVIHLDGEVIRWTYQDLLDRAMEVARSLVALGIGKGTRVGILMTNRHEFLAGAFGAALAGGVATPISTFFTPTELEVVLKASGVSFLLLERRVLKKDFAQMLLDLEPAAEDAEPGALHSTKFPFLRYAAVIDQDEPFGMIEGWGAFLARGKDVADGLVLAASDAVAPSDPGILLFSSGSTGKAKGILSAHRGVCLQLWRWAKWYALDPEHPPRTWSANGFFWSGNFTMALGGTLSSGGTLLLQRWFDAAEALDLMEKERCSMALAWPHQWPQLADAPNYMDVDLSAMRYVDKRMPIAQHPTVSTTWLEPGQAYGNTETFTLISVFASGTPQDIAGDTHGIPTAGSTIKIVEPLSGKTVPVGERGEIAVKGPTLMLGYLGIPLDESLDSEGFLRTADGGFVDEQGRLHWEGRLNDIIKTGGANVSPLEIDAVIREHPDVKLSQTVGVPDELLGEVVVTCIVPVDGASPEASAIRDFAKEKLASYKVPRRILFVAEEDLETTGSAKIKTAELRKLATERLEAAA</sequence>
<protein>
    <submittedName>
        <fullName evidence="3">AMP-binding protein</fullName>
    </submittedName>
</protein>
<dbReference type="InterPro" id="IPR045851">
    <property type="entry name" value="AMP-bd_C_sf"/>
</dbReference>
<evidence type="ECO:0000259" key="1">
    <source>
        <dbReference type="Pfam" id="PF00501"/>
    </source>
</evidence>
<keyword evidence="4" id="KW-1185">Reference proteome</keyword>
<reference evidence="3 4" key="1">
    <citation type="submission" date="2024-07" db="EMBL/GenBank/DDBJ databases">
        <title>Novosphingobium kalidii RD2P27.</title>
        <authorList>
            <person name="Sun J.-Q."/>
        </authorList>
    </citation>
    <scope>NUCLEOTIDE SEQUENCE [LARGE SCALE GENOMIC DNA]</scope>
    <source>
        <strain evidence="3 4">RD2P27</strain>
    </source>
</reference>
<dbReference type="CDD" id="cd04433">
    <property type="entry name" value="AFD_class_I"/>
    <property type="match status" value="1"/>
</dbReference>
<dbReference type="Gene3D" id="3.40.50.12780">
    <property type="entry name" value="N-terminal domain of ligase-like"/>
    <property type="match status" value="1"/>
</dbReference>
<dbReference type="InterPro" id="IPR000873">
    <property type="entry name" value="AMP-dep_synth/lig_dom"/>
</dbReference>
<feature type="domain" description="AMP-dependent synthetase/ligase" evidence="1">
    <location>
        <begin position="36"/>
        <end position="424"/>
    </location>
</feature>
<gene>
    <name evidence="3" type="ORF">ABVV53_14810</name>
</gene>
<dbReference type="SUPFAM" id="SSF56801">
    <property type="entry name" value="Acetyl-CoA synthetase-like"/>
    <property type="match status" value="1"/>
</dbReference>